<dbReference type="AlphaFoldDB" id="C4V1U2"/>
<evidence type="ECO:0008006" key="3">
    <source>
        <dbReference type="Google" id="ProtNLM"/>
    </source>
</evidence>
<evidence type="ECO:0000313" key="1">
    <source>
        <dbReference type="EMBL" id="EEQ49229.1"/>
    </source>
</evidence>
<proteinExistence type="predicted"/>
<gene>
    <name evidence="1" type="ORF">HMPREF0908_0545</name>
</gene>
<dbReference type="InterPro" id="IPR021321">
    <property type="entry name" value="DUF2922"/>
</dbReference>
<reference evidence="1 2" key="1">
    <citation type="submission" date="2009-04" db="EMBL/GenBank/DDBJ databases">
        <authorList>
            <person name="Qin X."/>
            <person name="Bachman B."/>
            <person name="Battles P."/>
            <person name="Bell A."/>
            <person name="Bess C."/>
            <person name="Bickham C."/>
            <person name="Chaboub L."/>
            <person name="Chen D."/>
            <person name="Coyle M."/>
            <person name="Deiros D.R."/>
            <person name="Dinh H."/>
            <person name="Forbes L."/>
            <person name="Fowler G."/>
            <person name="Francisco L."/>
            <person name="Fu Q."/>
            <person name="Gubbala S."/>
            <person name="Hale W."/>
            <person name="Han Y."/>
            <person name="Hemphill L."/>
            <person name="Highlander S.K."/>
            <person name="Hirani K."/>
            <person name="Hogues M."/>
            <person name="Jackson L."/>
            <person name="Jakkamsetti A."/>
            <person name="Javaid M."/>
            <person name="Jiang H."/>
            <person name="Korchina V."/>
            <person name="Kovar C."/>
            <person name="Lara F."/>
            <person name="Lee S."/>
            <person name="Mata R."/>
            <person name="Mathew T."/>
            <person name="Moen C."/>
            <person name="Morales K."/>
            <person name="Munidasa M."/>
            <person name="Nazareth L."/>
            <person name="Ngo R."/>
            <person name="Nguyen L."/>
            <person name="Okwuonu G."/>
            <person name="Ongeri F."/>
            <person name="Patil S."/>
            <person name="Petrosino J."/>
            <person name="Pham C."/>
            <person name="Pham P."/>
            <person name="Pu L.-L."/>
            <person name="Puazo M."/>
            <person name="Raj R."/>
            <person name="Reid J."/>
            <person name="Rouhana J."/>
            <person name="Saada N."/>
            <person name="Shang Y."/>
            <person name="Simmons D."/>
            <person name="Thornton R."/>
            <person name="Warren J."/>
            <person name="Weissenberger G."/>
            <person name="Zhang J."/>
            <person name="Zhang L."/>
            <person name="Zhou C."/>
            <person name="Zhu D."/>
            <person name="Muzny D."/>
            <person name="Worley K."/>
            <person name="Gibbs R."/>
        </authorList>
    </citation>
    <scope>NUCLEOTIDE SEQUENCE [LARGE SCALE GENOMIC DNA]</scope>
    <source>
        <strain evidence="1 2">ATCC 43531</strain>
    </source>
</reference>
<name>C4V1U2_9FIRM</name>
<organism evidence="1 2">
    <name type="scientific">Selenomonas flueggei ATCC 43531</name>
    <dbReference type="NCBI Taxonomy" id="638302"/>
    <lineage>
        <taxon>Bacteria</taxon>
        <taxon>Bacillati</taxon>
        <taxon>Bacillota</taxon>
        <taxon>Negativicutes</taxon>
        <taxon>Selenomonadales</taxon>
        <taxon>Selenomonadaceae</taxon>
        <taxon>Selenomonas</taxon>
    </lineage>
</organism>
<dbReference type="EMBL" id="ACLA01000006">
    <property type="protein sequence ID" value="EEQ49229.1"/>
    <property type="molecule type" value="Genomic_DNA"/>
</dbReference>
<dbReference type="Pfam" id="PF11148">
    <property type="entry name" value="DUF2922"/>
    <property type="match status" value="1"/>
</dbReference>
<accession>C4V1U2</accession>
<dbReference type="STRING" id="638302.HMPREF0908_0545"/>
<dbReference type="Proteomes" id="UP000005309">
    <property type="component" value="Unassembled WGS sequence"/>
</dbReference>
<keyword evidence="2" id="KW-1185">Reference proteome</keyword>
<dbReference type="HOGENOM" id="CLU_201814_0_0_9"/>
<evidence type="ECO:0000313" key="2">
    <source>
        <dbReference type="Proteomes" id="UP000005309"/>
    </source>
</evidence>
<protein>
    <recommendedName>
        <fullName evidence="3">DUF2922 domain-containing protein</fullName>
    </recommendedName>
</protein>
<comment type="caution">
    <text evidence="1">The sequence shown here is derived from an EMBL/GenBank/DDBJ whole genome shotgun (WGS) entry which is preliminary data.</text>
</comment>
<sequence>MTMSTKKQLRMTLALSTGKNHTVSLMDPKDDLTKAAVESCLQDVIAKKAIMLGEAYPVSIKDISVQTVDSSKLA</sequence>
<dbReference type="eggNOG" id="ENOG502ZI8R">
    <property type="taxonomic scope" value="Bacteria"/>
</dbReference>